<dbReference type="Pfam" id="PF00117">
    <property type="entry name" value="GATase"/>
    <property type="match status" value="1"/>
</dbReference>
<dbReference type="EMBL" id="CP066681">
    <property type="protein sequence ID" value="QQG36412.1"/>
    <property type="molecule type" value="Genomic_DNA"/>
</dbReference>
<accession>A0A7T5R2L5</accession>
<feature type="domain" description="Glutamine amidotransferase" evidence="1">
    <location>
        <begin position="18"/>
        <end position="183"/>
    </location>
</feature>
<dbReference type="GO" id="GO:0016787">
    <property type="term" value="F:hydrolase activity"/>
    <property type="evidence" value="ECO:0007669"/>
    <property type="project" value="UniProtKB-KW"/>
</dbReference>
<dbReference type="AlphaFoldDB" id="A0A7T5R2L5"/>
<proteinExistence type="predicted"/>
<dbReference type="PANTHER" id="PTHR42695:SF5">
    <property type="entry name" value="GLUTAMINE AMIDOTRANSFERASE YLR126C-RELATED"/>
    <property type="match status" value="1"/>
</dbReference>
<dbReference type="PANTHER" id="PTHR42695">
    <property type="entry name" value="GLUTAMINE AMIDOTRANSFERASE YLR126C-RELATED"/>
    <property type="match status" value="1"/>
</dbReference>
<keyword evidence="2" id="KW-0378">Hydrolase</keyword>
<organism evidence="2 3">
    <name type="scientific">Micavibrio aeruginosavorus</name>
    <dbReference type="NCBI Taxonomy" id="349221"/>
    <lineage>
        <taxon>Bacteria</taxon>
        <taxon>Pseudomonadati</taxon>
        <taxon>Bdellovibrionota</taxon>
        <taxon>Bdellovibrionia</taxon>
        <taxon>Bdellovibrionales</taxon>
        <taxon>Pseudobdellovibrionaceae</taxon>
        <taxon>Micavibrio</taxon>
    </lineage>
</organism>
<evidence type="ECO:0000313" key="2">
    <source>
        <dbReference type="EMBL" id="QQG36412.1"/>
    </source>
</evidence>
<dbReference type="SUPFAM" id="SSF52317">
    <property type="entry name" value="Class I glutamine amidotransferase-like"/>
    <property type="match status" value="1"/>
</dbReference>
<dbReference type="InterPro" id="IPR029062">
    <property type="entry name" value="Class_I_gatase-like"/>
</dbReference>
<dbReference type="Proteomes" id="UP000595362">
    <property type="component" value="Chromosome"/>
</dbReference>
<dbReference type="PROSITE" id="PS51273">
    <property type="entry name" value="GATASE_TYPE_1"/>
    <property type="match status" value="1"/>
</dbReference>
<dbReference type="InterPro" id="IPR017926">
    <property type="entry name" value="GATASE"/>
</dbReference>
<evidence type="ECO:0000259" key="1">
    <source>
        <dbReference type="Pfam" id="PF00117"/>
    </source>
</evidence>
<name>A0A7T5R2L5_9BACT</name>
<reference evidence="2 3" key="1">
    <citation type="submission" date="2020-07" db="EMBL/GenBank/DDBJ databases">
        <title>Huge and variable diversity of episymbiotic CPR bacteria and DPANN archaea in groundwater ecosystems.</title>
        <authorList>
            <person name="He C.Y."/>
            <person name="Keren R."/>
            <person name="Whittaker M."/>
            <person name="Farag I.F."/>
            <person name="Doudna J."/>
            <person name="Cate J.H.D."/>
            <person name="Banfield J.F."/>
        </authorList>
    </citation>
    <scope>NUCLEOTIDE SEQUENCE [LARGE SCALE GENOMIC DNA]</scope>
    <source>
        <strain evidence="2">NC_groundwater_70_Ag_B-0.1um_54_66</strain>
    </source>
</reference>
<dbReference type="GO" id="GO:0005829">
    <property type="term" value="C:cytosol"/>
    <property type="evidence" value="ECO:0007669"/>
    <property type="project" value="TreeGrafter"/>
</dbReference>
<dbReference type="CDD" id="cd01741">
    <property type="entry name" value="GATase1_1"/>
    <property type="match status" value="1"/>
</dbReference>
<evidence type="ECO:0000313" key="3">
    <source>
        <dbReference type="Proteomes" id="UP000595362"/>
    </source>
</evidence>
<gene>
    <name evidence="2" type="ORF">HYS17_01055</name>
</gene>
<sequence>MMNVAIFQHMGSNGPGTLLQCLAQRKAQCRIIHTAIDGLVGFDPLAPDLLIVLGGAPGVYQADDYPFLKEEIAIIERRLTAGLPYLGVCLGTQLMARALGARVYKGDQGSEIGWYDLSITDEGRLSPVRAFDHSHTKVMQWHGDTFDLPAGCRLLASSQRYPQQIIAHGRHALGFQGHIEVTPHIVSDWLVEAAGHYIGRSAELAALRADTSRWAGPMMAATKQFFNEWLDQLPVMREACHA</sequence>
<dbReference type="Gene3D" id="3.40.50.880">
    <property type="match status" value="1"/>
</dbReference>
<dbReference type="InterPro" id="IPR044992">
    <property type="entry name" value="ChyE-like"/>
</dbReference>
<protein>
    <submittedName>
        <fullName evidence="2">Gamma-glutamyl-gamma-aminobutyrate hydrolase family protein</fullName>
    </submittedName>
</protein>